<comment type="caution">
    <text evidence="1">The sequence shown here is derived from an EMBL/GenBank/DDBJ whole genome shotgun (WGS) entry which is preliminary data.</text>
</comment>
<organism evidence="1 2">
    <name type="scientific">Fulvivirga marina</name>
    <dbReference type="NCBI Taxonomy" id="2494733"/>
    <lineage>
        <taxon>Bacteria</taxon>
        <taxon>Pseudomonadati</taxon>
        <taxon>Bacteroidota</taxon>
        <taxon>Cytophagia</taxon>
        <taxon>Cytophagales</taxon>
        <taxon>Fulvivirgaceae</taxon>
        <taxon>Fulvivirga</taxon>
    </lineage>
</organism>
<protein>
    <submittedName>
        <fullName evidence="1">Uncharacterized protein</fullName>
    </submittedName>
</protein>
<accession>A0A937G0V6</accession>
<dbReference type="Proteomes" id="UP000614216">
    <property type="component" value="Unassembled WGS sequence"/>
</dbReference>
<proteinExistence type="predicted"/>
<reference evidence="1" key="1">
    <citation type="submission" date="2021-01" db="EMBL/GenBank/DDBJ databases">
        <title>Fulvivirga kasyanovii gen. nov., sp nov., a novel member of the phylum Bacteroidetes isolated from seawater in a mussel farm.</title>
        <authorList>
            <person name="Zhao L.-H."/>
            <person name="Wang Z.-J."/>
        </authorList>
    </citation>
    <scope>NUCLEOTIDE SEQUENCE</scope>
    <source>
        <strain evidence="1">29W222</strain>
    </source>
</reference>
<name>A0A937G0V6_9BACT</name>
<keyword evidence="2" id="KW-1185">Reference proteome</keyword>
<evidence type="ECO:0000313" key="1">
    <source>
        <dbReference type="EMBL" id="MBL6447930.1"/>
    </source>
</evidence>
<evidence type="ECO:0000313" key="2">
    <source>
        <dbReference type="Proteomes" id="UP000614216"/>
    </source>
</evidence>
<dbReference type="AlphaFoldDB" id="A0A937G0V6"/>
<dbReference type="RefSeq" id="WP_202857473.1">
    <property type="nucleotide sequence ID" value="NZ_JAEUGD010000058.1"/>
</dbReference>
<dbReference type="EMBL" id="JAEUGD010000058">
    <property type="protein sequence ID" value="MBL6447930.1"/>
    <property type="molecule type" value="Genomic_DNA"/>
</dbReference>
<gene>
    <name evidence="1" type="ORF">JMN32_16560</name>
</gene>
<sequence>MNIKDNNTAMKIDSHLINRKEANEIIGTYFLMNKHINRKYAGTEPEPLKRTEAMYNKLMKDKENFNAFIFKKEDIEDFFAKGATHLMIVLGAHLNEHIEFPNFKKGSFTVVAAGCTKEETNGNETIYRSLNVDYPATEYPPKVLKETLNALEEEKSLVFVIQE</sequence>